<protein>
    <submittedName>
        <fullName evidence="1">Flagellar and Swarming motility protein</fullName>
    </submittedName>
</protein>
<keyword evidence="1" id="KW-0282">Flagellum</keyword>
<keyword evidence="1" id="KW-0969">Cilium</keyword>
<keyword evidence="1" id="KW-0966">Cell projection</keyword>
<proteinExistence type="predicted"/>
<sequence length="118" mass="13251">MFLFKRRYTNGQMKEGGEIEQSAPLKVKVTQDFKLIRLTDTNNKVVFVNAAKIVAIHENKHSVTDFGTRIDLDTTNPYEVFVKESAEEVVELIDAVAPSGFVEMGVMEDSIEDSGDEH</sequence>
<organism evidence="1">
    <name type="scientific">Myoviridae sp. ctLnO19</name>
    <dbReference type="NCBI Taxonomy" id="2825085"/>
    <lineage>
        <taxon>Viruses</taxon>
        <taxon>Duplodnaviria</taxon>
        <taxon>Heunggongvirae</taxon>
        <taxon>Uroviricota</taxon>
        <taxon>Caudoviricetes</taxon>
    </lineage>
</organism>
<evidence type="ECO:0000313" key="1">
    <source>
        <dbReference type="EMBL" id="DAE00406.1"/>
    </source>
</evidence>
<dbReference type="EMBL" id="BK015301">
    <property type="protein sequence ID" value="DAE00406.1"/>
    <property type="molecule type" value="Genomic_DNA"/>
</dbReference>
<name>A0A8S5NZZ8_9CAUD</name>
<accession>A0A8S5NZZ8</accession>
<reference evidence="1" key="1">
    <citation type="journal article" date="2021" name="Proc. Natl. Acad. Sci. U.S.A.">
        <title>A Catalog of Tens of Thousands of Viruses from Human Metagenomes Reveals Hidden Associations with Chronic Diseases.</title>
        <authorList>
            <person name="Tisza M.J."/>
            <person name="Buck C.B."/>
        </authorList>
    </citation>
    <scope>NUCLEOTIDE SEQUENCE</scope>
    <source>
        <strain evidence="1">CtLnO19</strain>
    </source>
</reference>